<organism evidence="15 16">
    <name type="scientific">Zostera marina</name>
    <name type="common">Eelgrass</name>
    <dbReference type="NCBI Taxonomy" id="29655"/>
    <lineage>
        <taxon>Eukaryota</taxon>
        <taxon>Viridiplantae</taxon>
        <taxon>Streptophyta</taxon>
        <taxon>Embryophyta</taxon>
        <taxon>Tracheophyta</taxon>
        <taxon>Spermatophyta</taxon>
        <taxon>Magnoliopsida</taxon>
        <taxon>Liliopsida</taxon>
        <taxon>Zosteraceae</taxon>
        <taxon>Zostera</taxon>
    </lineage>
</organism>
<evidence type="ECO:0000256" key="3">
    <source>
        <dbReference type="ARBA" id="ARBA00010684"/>
    </source>
</evidence>
<dbReference type="Pfam" id="PF16740">
    <property type="entry name" value="SKA2"/>
    <property type="match status" value="1"/>
</dbReference>
<evidence type="ECO:0000256" key="12">
    <source>
        <dbReference type="ARBA" id="ARBA00023328"/>
    </source>
</evidence>
<dbReference type="PANTHER" id="PTHR32017:SF3">
    <property type="entry name" value="SPINDLE AND KINETOCHORE-ASSOCIATED PROTEIN 2"/>
    <property type="match status" value="1"/>
</dbReference>
<keyword evidence="6" id="KW-0132">Cell division</keyword>
<keyword evidence="10" id="KW-0206">Cytoskeleton</keyword>
<comment type="subcellular location">
    <subcellularLocation>
        <location evidence="2">Chromosome</location>
        <location evidence="2">Centromere</location>
        <location evidence="2">Kinetochore</location>
    </subcellularLocation>
    <subcellularLocation>
        <location evidence="1">Cytoplasm</location>
        <location evidence="1">Cytoskeleton</location>
        <location evidence="1">Spindle</location>
    </subcellularLocation>
</comment>
<evidence type="ECO:0000256" key="11">
    <source>
        <dbReference type="ARBA" id="ARBA00023306"/>
    </source>
</evidence>
<keyword evidence="5" id="KW-0963">Cytoplasm</keyword>
<evidence type="ECO:0000256" key="1">
    <source>
        <dbReference type="ARBA" id="ARBA00004186"/>
    </source>
</evidence>
<keyword evidence="12" id="KW-0137">Centromere</keyword>
<accession>A0A0K9P062</accession>
<dbReference type="EMBL" id="LFYR01001452">
    <property type="protein sequence ID" value="KMZ61597.1"/>
    <property type="molecule type" value="Genomic_DNA"/>
</dbReference>
<evidence type="ECO:0000256" key="8">
    <source>
        <dbReference type="ARBA" id="ARBA00022776"/>
    </source>
</evidence>
<sequence length="167" mass="18711">MESRGNPKSKVEHRRHSHYHHPALADVEILLGKANIDLASIENHIDKEFQASYPSNVNPSRILARLKKVKEDIEMLKDNCREIICAKQEFIDNATATLVDQKVLLERLLASAGLPIIADSAQVLYTNLDQVISEWKTQMGVVKTGDEKHDDLMDINSMLASAKIEGV</sequence>
<keyword evidence="8" id="KW-0498">Mitosis</keyword>
<evidence type="ECO:0000313" key="16">
    <source>
        <dbReference type="Proteomes" id="UP000036987"/>
    </source>
</evidence>
<evidence type="ECO:0000256" key="10">
    <source>
        <dbReference type="ARBA" id="ARBA00023212"/>
    </source>
</evidence>
<evidence type="ECO:0000313" key="15">
    <source>
        <dbReference type="EMBL" id="KMZ61597.1"/>
    </source>
</evidence>
<gene>
    <name evidence="15" type="ORF">ZOSMA_50G00110</name>
</gene>
<dbReference type="InterPro" id="IPR026762">
    <property type="entry name" value="Ska2"/>
</dbReference>
<evidence type="ECO:0000259" key="14">
    <source>
        <dbReference type="Pfam" id="PF16740"/>
    </source>
</evidence>
<keyword evidence="7" id="KW-0493">Microtubule</keyword>
<dbReference type="PANTHER" id="PTHR32017">
    <property type="entry name" value="SPINDLE AND KINETOCHORE-ASSOCIATED PROTEIN 2"/>
    <property type="match status" value="1"/>
</dbReference>
<protein>
    <recommendedName>
        <fullName evidence="13">Protein FAM33A</fullName>
    </recommendedName>
</protein>
<proteinExistence type="inferred from homology"/>
<feature type="domain" description="Ska2 N-terminal" evidence="14">
    <location>
        <begin position="21"/>
        <end position="128"/>
    </location>
</feature>
<dbReference type="AlphaFoldDB" id="A0A0K9P062"/>
<comment type="caution">
    <text evidence="15">The sequence shown here is derived from an EMBL/GenBank/DDBJ whole genome shotgun (WGS) entry which is preliminary data.</text>
</comment>
<evidence type="ECO:0000256" key="2">
    <source>
        <dbReference type="ARBA" id="ARBA00004629"/>
    </source>
</evidence>
<dbReference type="Gene3D" id="6.10.250.1380">
    <property type="match status" value="1"/>
</dbReference>
<dbReference type="GO" id="GO:0007059">
    <property type="term" value="P:chromosome segregation"/>
    <property type="evidence" value="ECO:0000318"/>
    <property type="project" value="GO_Central"/>
</dbReference>
<evidence type="ECO:0000256" key="4">
    <source>
        <dbReference type="ARBA" id="ARBA00022454"/>
    </source>
</evidence>
<dbReference type="OrthoDB" id="193920at2759"/>
<evidence type="ECO:0000256" key="7">
    <source>
        <dbReference type="ARBA" id="ARBA00022701"/>
    </source>
</evidence>
<evidence type="ECO:0000256" key="6">
    <source>
        <dbReference type="ARBA" id="ARBA00022618"/>
    </source>
</evidence>
<keyword evidence="16" id="KW-1185">Reference proteome</keyword>
<comment type="similarity">
    <text evidence="3">Belongs to the SKA2 family.</text>
</comment>
<keyword evidence="4" id="KW-0158">Chromosome</keyword>
<evidence type="ECO:0000256" key="9">
    <source>
        <dbReference type="ARBA" id="ARBA00022838"/>
    </source>
</evidence>
<evidence type="ECO:0000256" key="5">
    <source>
        <dbReference type="ARBA" id="ARBA00022490"/>
    </source>
</evidence>
<dbReference type="Proteomes" id="UP000036987">
    <property type="component" value="Unassembled WGS sequence"/>
</dbReference>
<evidence type="ECO:0000256" key="13">
    <source>
        <dbReference type="ARBA" id="ARBA00029651"/>
    </source>
</evidence>
<keyword evidence="9" id="KW-0995">Kinetochore</keyword>
<dbReference type="InterPro" id="IPR042091">
    <property type="entry name" value="Ska2_N"/>
</dbReference>
<reference evidence="16" key="1">
    <citation type="journal article" date="2016" name="Nature">
        <title>The genome of the seagrass Zostera marina reveals angiosperm adaptation to the sea.</title>
        <authorList>
            <person name="Olsen J.L."/>
            <person name="Rouze P."/>
            <person name="Verhelst B."/>
            <person name="Lin Y.-C."/>
            <person name="Bayer T."/>
            <person name="Collen J."/>
            <person name="Dattolo E."/>
            <person name="De Paoli E."/>
            <person name="Dittami S."/>
            <person name="Maumus F."/>
            <person name="Michel G."/>
            <person name="Kersting A."/>
            <person name="Lauritano C."/>
            <person name="Lohaus R."/>
            <person name="Toepel M."/>
            <person name="Tonon T."/>
            <person name="Vanneste K."/>
            <person name="Amirebrahimi M."/>
            <person name="Brakel J."/>
            <person name="Bostroem C."/>
            <person name="Chovatia M."/>
            <person name="Grimwood J."/>
            <person name="Jenkins J.W."/>
            <person name="Jueterbock A."/>
            <person name="Mraz A."/>
            <person name="Stam W.T."/>
            <person name="Tice H."/>
            <person name="Bornberg-Bauer E."/>
            <person name="Green P.J."/>
            <person name="Pearson G.A."/>
            <person name="Procaccini G."/>
            <person name="Duarte C.M."/>
            <person name="Schmutz J."/>
            <person name="Reusch T.B.H."/>
            <person name="Van de Peer Y."/>
        </authorList>
    </citation>
    <scope>NUCLEOTIDE SEQUENCE [LARGE SCALE GENOMIC DNA]</scope>
    <source>
        <strain evidence="16">cv. Finnish</strain>
    </source>
</reference>
<dbReference type="GO" id="GO:0051301">
    <property type="term" value="P:cell division"/>
    <property type="evidence" value="ECO:0007669"/>
    <property type="project" value="UniProtKB-KW"/>
</dbReference>
<dbReference type="OMA" id="QTYPENA"/>
<dbReference type="GO" id="GO:0005876">
    <property type="term" value="C:spindle microtubule"/>
    <property type="evidence" value="ECO:0000318"/>
    <property type="project" value="GO_Central"/>
</dbReference>
<keyword evidence="11" id="KW-0131">Cell cycle</keyword>
<dbReference type="GO" id="GO:0000278">
    <property type="term" value="P:mitotic cell cycle"/>
    <property type="evidence" value="ECO:0000318"/>
    <property type="project" value="GO_Central"/>
</dbReference>
<dbReference type="GO" id="GO:0000940">
    <property type="term" value="C:outer kinetochore"/>
    <property type="evidence" value="ECO:0000318"/>
    <property type="project" value="GO_Central"/>
</dbReference>
<name>A0A0K9P062_ZOSMR</name>
<dbReference type="GO" id="GO:0008017">
    <property type="term" value="F:microtubule binding"/>
    <property type="evidence" value="ECO:0000318"/>
    <property type="project" value="GO_Central"/>
</dbReference>